<gene>
    <name evidence="1" type="ORF">BaRGS_00015977</name>
</gene>
<accession>A0ABD0L024</accession>
<dbReference type="AlphaFoldDB" id="A0ABD0L024"/>
<evidence type="ECO:0000313" key="2">
    <source>
        <dbReference type="Proteomes" id="UP001519460"/>
    </source>
</evidence>
<evidence type="ECO:0000313" key="1">
    <source>
        <dbReference type="EMBL" id="KAK7492839.1"/>
    </source>
</evidence>
<proteinExistence type="predicted"/>
<reference evidence="1 2" key="1">
    <citation type="journal article" date="2023" name="Sci. Data">
        <title>Genome assembly of the Korean intertidal mud-creeper Batillaria attramentaria.</title>
        <authorList>
            <person name="Patra A.K."/>
            <person name="Ho P.T."/>
            <person name="Jun S."/>
            <person name="Lee S.J."/>
            <person name="Kim Y."/>
            <person name="Won Y.J."/>
        </authorList>
    </citation>
    <scope>NUCLEOTIDE SEQUENCE [LARGE SCALE GENOMIC DNA]</scope>
    <source>
        <strain evidence="1">Wonlab-2016</strain>
    </source>
</reference>
<protein>
    <submittedName>
        <fullName evidence="1">Uncharacterized protein</fullName>
    </submittedName>
</protein>
<sequence length="98" mass="10930">MEFGWHSNFNSSEAANVPDVQVVVIQKDEAYAHHNTVKPVCSVLTESTKIVANLDRWSLYTGASSFTKQTAHLRNGLIRQGIALYWVATLAGLTVYYE</sequence>
<dbReference type="Proteomes" id="UP001519460">
    <property type="component" value="Unassembled WGS sequence"/>
</dbReference>
<dbReference type="EMBL" id="JACVVK020000099">
    <property type="protein sequence ID" value="KAK7492839.1"/>
    <property type="molecule type" value="Genomic_DNA"/>
</dbReference>
<comment type="caution">
    <text evidence="1">The sequence shown here is derived from an EMBL/GenBank/DDBJ whole genome shotgun (WGS) entry which is preliminary data.</text>
</comment>
<organism evidence="1 2">
    <name type="scientific">Batillaria attramentaria</name>
    <dbReference type="NCBI Taxonomy" id="370345"/>
    <lineage>
        <taxon>Eukaryota</taxon>
        <taxon>Metazoa</taxon>
        <taxon>Spiralia</taxon>
        <taxon>Lophotrochozoa</taxon>
        <taxon>Mollusca</taxon>
        <taxon>Gastropoda</taxon>
        <taxon>Caenogastropoda</taxon>
        <taxon>Sorbeoconcha</taxon>
        <taxon>Cerithioidea</taxon>
        <taxon>Batillariidae</taxon>
        <taxon>Batillaria</taxon>
    </lineage>
</organism>
<name>A0ABD0L024_9CAEN</name>
<keyword evidence="2" id="KW-1185">Reference proteome</keyword>